<dbReference type="InterPro" id="IPR016181">
    <property type="entry name" value="Acyl_CoA_acyltransferase"/>
</dbReference>
<proteinExistence type="predicted"/>
<evidence type="ECO:0000313" key="2">
    <source>
        <dbReference type="EMBL" id="ACQ78780.1"/>
    </source>
</evidence>
<sequence length="311" mass="33037">MDLFSPASRDDAISLILTHRPQPDTPGQRLLFEQPSLGRVFDNGQRAPERVWAVRGSDPGAHGLVAGRLLGDLALVDMIALPADDDAAALLAHAATSWARSAEEAVVSFESAAVTDTLDDPAVTRVVETFGAVGWQVRVTRRHYQLGAEVAAPHSAAVPLSMNLEQARPGDEQRLTDLLTRVLPGSLDVSDRELVAQHGLAAAAAQQVDDLLEDDPVECIRIATIAGADVGLISWRLMPRGRGYVLTVGVAVEHRGRGLAGELVAAATRDLVAAGAHTLIADTDDENVGMIRGFARAGWQPTEARIDLTLV</sequence>
<keyword evidence="2" id="KW-0808">Transferase</keyword>
<dbReference type="GO" id="GO:0016747">
    <property type="term" value="F:acyltransferase activity, transferring groups other than amino-acyl groups"/>
    <property type="evidence" value="ECO:0007669"/>
    <property type="project" value="InterPro"/>
</dbReference>
<dbReference type="Gene3D" id="3.40.630.30">
    <property type="match status" value="1"/>
</dbReference>
<organism evidence="2 3">
    <name type="scientific">Beutenbergia cavernae (strain ATCC BAA-8 / DSM 12333 / CCUG 43141 / JCM 11478 / NBRC 16432 / NCIMB 13614 / HKI 0122)</name>
    <dbReference type="NCBI Taxonomy" id="471853"/>
    <lineage>
        <taxon>Bacteria</taxon>
        <taxon>Bacillati</taxon>
        <taxon>Actinomycetota</taxon>
        <taxon>Actinomycetes</taxon>
        <taxon>Micrococcales</taxon>
        <taxon>Beutenbergiaceae</taxon>
        <taxon>Beutenbergia</taxon>
    </lineage>
</organism>
<dbReference type="AlphaFoldDB" id="C5BXA5"/>
<dbReference type="OrthoDB" id="7942268at2"/>
<dbReference type="PROSITE" id="PS51186">
    <property type="entry name" value="GNAT"/>
    <property type="match status" value="1"/>
</dbReference>
<dbReference type="InterPro" id="IPR000182">
    <property type="entry name" value="GNAT_dom"/>
</dbReference>
<dbReference type="RefSeq" id="WP_012725560.1">
    <property type="nucleotide sequence ID" value="NC_012669.1"/>
</dbReference>
<feature type="domain" description="N-acetyltransferase" evidence="1">
    <location>
        <begin position="162"/>
        <end position="311"/>
    </location>
</feature>
<dbReference type="STRING" id="471853.Bcav_0517"/>
<dbReference type="KEGG" id="bcv:Bcav_0517"/>
<dbReference type="Proteomes" id="UP000007962">
    <property type="component" value="Chromosome"/>
</dbReference>
<accession>C5BXA5</accession>
<keyword evidence="3" id="KW-1185">Reference proteome</keyword>
<dbReference type="EMBL" id="CP001618">
    <property type="protein sequence ID" value="ACQ78780.1"/>
    <property type="molecule type" value="Genomic_DNA"/>
</dbReference>
<dbReference type="Pfam" id="PF00583">
    <property type="entry name" value="Acetyltransf_1"/>
    <property type="match status" value="1"/>
</dbReference>
<gene>
    <name evidence="2" type="ordered locus">Bcav_0517</name>
</gene>
<dbReference type="CDD" id="cd04301">
    <property type="entry name" value="NAT_SF"/>
    <property type="match status" value="1"/>
</dbReference>
<evidence type="ECO:0000259" key="1">
    <source>
        <dbReference type="PROSITE" id="PS51186"/>
    </source>
</evidence>
<dbReference type="eggNOG" id="COG0456">
    <property type="taxonomic scope" value="Bacteria"/>
</dbReference>
<name>C5BXA5_BEUC1</name>
<evidence type="ECO:0000313" key="3">
    <source>
        <dbReference type="Proteomes" id="UP000007962"/>
    </source>
</evidence>
<dbReference type="SUPFAM" id="SSF55729">
    <property type="entry name" value="Acyl-CoA N-acyltransferases (Nat)"/>
    <property type="match status" value="1"/>
</dbReference>
<reference evidence="2 3" key="1">
    <citation type="journal article" date="2009" name="Stand. Genomic Sci.">
        <title>Complete genome sequence of Beutenbergia cavernae type strain (HKI 0122).</title>
        <authorList>
            <person name="Land M."/>
            <person name="Pukall R."/>
            <person name="Abt B."/>
            <person name="Goker M."/>
            <person name="Rohde M."/>
            <person name="Glavina Del Rio T."/>
            <person name="Tice H."/>
            <person name="Copeland A."/>
            <person name="Cheng J.F."/>
            <person name="Lucas S."/>
            <person name="Chen F."/>
            <person name="Nolan M."/>
            <person name="Bruce D."/>
            <person name="Goodwin L."/>
            <person name="Pitluck S."/>
            <person name="Ivanova N."/>
            <person name="Mavromatis K."/>
            <person name="Ovchinnikova G."/>
            <person name="Pati A."/>
            <person name="Chen A."/>
            <person name="Palaniappan K."/>
            <person name="Hauser L."/>
            <person name="Chang Y.J."/>
            <person name="Jefferies C.C."/>
            <person name="Saunders E."/>
            <person name="Brettin T."/>
            <person name="Detter J.C."/>
            <person name="Han C."/>
            <person name="Chain P."/>
            <person name="Bristow J."/>
            <person name="Eisen J.A."/>
            <person name="Markowitz V."/>
            <person name="Hugenholtz P."/>
            <person name="Kyrpides N.C."/>
            <person name="Klenk H.P."/>
            <person name="Lapidus A."/>
        </authorList>
    </citation>
    <scope>NUCLEOTIDE SEQUENCE [LARGE SCALE GENOMIC DNA]</scope>
    <source>
        <strain evidence="3">ATCC BAA-8 / DSM 12333 / NBRC 16432</strain>
    </source>
</reference>
<dbReference type="HOGENOM" id="CLU_893289_0_0_11"/>
<protein>
    <submittedName>
        <fullName evidence="2">GCN5-related protein N-acetyltransferase</fullName>
    </submittedName>
</protein>